<feature type="site" description="Important for activity" evidence="8 12">
    <location>
        <position position="100"/>
    </location>
</feature>
<dbReference type="CDD" id="cd05213">
    <property type="entry name" value="NAD_bind_Glutamyl_tRNA_reduct"/>
    <property type="match status" value="1"/>
</dbReference>
<evidence type="ECO:0000313" key="17">
    <source>
        <dbReference type="EMBL" id="EHP28681.1"/>
    </source>
</evidence>
<dbReference type="Gene3D" id="3.30.460.30">
    <property type="entry name" value="Glutamyl-tRNA reductase, N-terminal domain"/>
    <property type="match status" value="1"/>
</dbReference>
<evidence type="ECO:0000259" key="16">
    <source>
        <dbReference type="Pfam" id="PF05201"/>
    </source>
</evidence>
<evidence type="ECO:0000259" key="15">
    <source>
        <dbReference type="Pfam" id="PF01488"/>
    </source>
</evidence>
<gene>
    <name evidence="8 17" type="primary">hemA</name>
    <name evidence="17" type="ORF">SMGD1_0154</name>
</gene>
<dbReference type="InterPro" id="IPR018214">
    <property type="entry name" value="GluRdtase_CS"/>
</dbReference>
<evidence type="ECO:0000256" key="11">
    <source>
        <dbReference type="PIRSR" id="PIRSR000445-3"/>
    </source>
</evidence>
<dbReference type="GO" id="GO:0019353">
    <property type="term" value="P:protoporphyrinogen IX biosynthetic process from glutamate"/>
    <property type="evidence" value="ECO:0007669"/>
    <property type="project" value="TreeGrafter"/>
</dbReference>
<dbReference type="PANTHER" id="PTHR43013:SF1">
    <property type="entry name" value="GLUTAMYL-TRNA REDUCTASE"/>
    <property type="match status" value="1"/>
</dbReference>
<dbReference type="PATRIC" id="fig|929558.5.peg.156"/>
<accession>B6BLM3</accession>
<dbReference type="GO" id="GO:0050661">
    <property type="term" value="F:NADP binding"/>
    <property type="evidence" value="ECO:0007669"/>
    <property type="project" value="InterPro"/>
</dbReference>
<comment type="function">
    <text evidence="8">Catalyzes the NADPH-dependent reduction of glutamyl-tRNA(Glu) to glutamate 1-semialdehyde (GSA).</text>
</comment>
<dbReference type="GO" id="GO:0008883">
    <property type="term" value="F:glutamyl-tRNA reductase activity"/>
    <property type="evidence" value="ECO:0007669"/>
    <property type="project" value="UniProtKB-UniRule"/>
</dbReference>
<keyword evidence="18" id="KW-1185">Reference proteome</keyword>
<comment type="pathway">
    <text evidence="1 8 13">Porphyrin-containing compound metabolism; protoporphyrin-IX biosynthesis; 5-aminolevulinate from L-glutamyl-tRNA(Glu): step 1/2.</text>
</comment>
<organism evidence="17 18">
    <name type="scientific">Sulfurimonas gotlandica (strain DSM 19862 / JCM 16533 / GD1)</name>
    <dbReference type="NCBI Taxonomy" id="929558"/>
    <lineage>
        <taxon>Bacteria</taxon>
        <taxon>Pseudomonadati</taxon>
        <taxon>Campylobacterota</taxon>
        <taxon>Epsilonproteobacteria</taxon>
        <taxon>Campylobacterales</taxon>
        <taxon>Sulfurimonadaceae</taxon>
        <taxon>Sulfurimonas</taxon>
    </lineage>
</organism>
<dbReference type="SUPFAM" id="SSF69742">
    <property type="entry name" value="Glutamyl tRNA-reductase catalytic, N-terminal domain"/>
    <property type="match status" value="1"/>
</dbReference>
<name>B6BLM3_SULGG</name>
<evidence type="ECO:0000256" key="7">
    <source>
        <dbReference type="ARBA" id="ARBA00047464"/>
    </source>
</evidence>
<dbReference type="HOGENOM" id="CLU_035113_2_2_7"/>
<evidence type="ECO:0000313" key="18">
    <source>
        <dbReference type="Proteomes" id="UP000006431"/>
    </source>
</evidence>
<dbReference type="SUPFAM" id="SSF51735">
    <property type="entry name" value="NAD(P)-binding Rossmann-fold domains"/>
    <property type="match status" value="1"/>
</dbReference>
<accession>H1FSU5</accession>
<dbReference type="STRING" id="929558.SMGD1_0154"/>
<reference evidence="17 18" key="1">
    <citation type="journal article" date="2012" name="Proc. Natl. Acad. Sci. U.S.A.">
        <title>Genome and physiology of a model Epsilonproteobacterium responsible for sulfide detoxification in marine oxygen depletion zones.</title>
        <authorList>
            <person name="Grote J."/>
            <person name="Schott T."/>
            <person name="Bruckner C.G."/>
            <person name="Glockner F.O."/>
            <person name="Jost G."/>
            <person name="Teeling H."/>
            <person name="Labrenz M."/>
            <person name="Jurgens K."/>
        </authorList>
    </citation>
    <scope>NUCLEOTIDE SEQUENCE [LARGE SCALE GENOMIC DNA]</scope>
    <source>
        <strain evidence="17 18">GD1</strain>
    </source>
</reference>
<evidence type="ECO:0000256" key="5">
    <source>
        <dbReference type="ARBA" id="ARBA00023002"/>
    </source>
</evidence>
<dbReference type="PIRSF" id="PIRSF000445">
    <property type="entry name" value="4pyrrol_synth_GluRdtase"/>
    <property type="match status" value="1"/>
</dbReference>
<dbReference type="InterPro" id="IPR036291">
    <property type="entry name" value="NAD(P)-bd_dom_sf"/>
</dbReference>
<dbReference type="InterPro" id="IPR015896">
    <property type="entry name" value="4pyrrol_synth_GluRdtase_dimer"/>
</dbReference>
<comment type="subunit">
    <text evidence="8">Homodimer.</text>
</comment>
<dbReference type="InterPro" id="IPR015895">
    <property type="entry name" value="4pyrrol_synth_GluRdtase_N"/>
</dbReference>
<comment type="similarity">
    <text evidence="2 8 13">Belongs to the glutamyl-tRNA reductase family.</text>
</comment>
<sequence length="436" mass="49180">MHYLNISFSHKNSTMEIREKLSYPDDEHVSGCLTKLNESEAINETILISTCNRMEIFCSCSDIVTATQHIFEQLTARAGIPIEELEGRADIFDDSSAIHHLFTVASSLDSMVIGETQIAGQLKDAFRFSYDNGHCGQKLARAMHNAFKCAAKVRNATDISSKPVSIASVAVAKLKSVLESVEGKKALIIGTGEMSEITAKHMVSNGADVYIMNRTKEKAFTLAQECGAKVLDFDQLPHIINEFEILFTATSSPVPIITDEIIKACDFDRYWFDLAIPRDIVYHKGERINLYQIDDLKTIVDENKGLREDEARKAHTIIGRSTVAFFEWLDTLNIEPMIKDIYAKAFEAARIESQRVIKNGYIPKEYEEEVHKMGEQVMKRFLHDMTTKMRSVSEESKSDMITGALQFLIKNDNKNVEMPDKYKCEHALNIAQKGSK</sequence>
<proteinExistence type="inferred from homology"/>
<keyword evidence="6 8" id="KW-0627">Porphyrin biosynthesis</keyword>
<dbReference type="UniPathway" id="UPA00251">
    <property type="reaction ID" value="UER00316"/>
</dbReference>
<dbReference type="AlphaFoldDB" id="B6BLM3"/>
<feature type="binding site" evidence="8 11">
    <location>
        <begin position="190"/>
        <end position="195"/>
    </location>
    <ligand>
        <name>NADP(+)</name>
        <dbReference type="ChEBI" id="CHEBI:58349"/>
    </ligand>
</feature>
<evidence type="ECO:0000256" key="8">
    <source>
        <dbReference type="HAMAP-Rule" id="MF_00087"/>
    </source>
</evidence>
<evidence type="ECO:0000256" key="10">
    <source>
        <dbReference type="PIRSR" id="PIRSR000445-2"/>
    </source>
</evidence>
<dbReference type="eggNOG" id="COG0373">
    <property type="taxonomic scope" value="Bacteria"/>
</dbReference>
<protein>
    <recommendedName>
        <fullName evidence="3 8">Glutamyl-tRNA reductase</fullName>
        <shortName evidence="8">GluTR</shortName>
        <ecNumber evidence="3 8">1.2.1.70</ecNumber>
    </recommendedName>
</protein>
<evidence type="ECO:0000256" key="6">
    <source>
        <dbReference type="ARBA" id="ARBA00023244"/>
    </source>
</evidence>
<comment type="domain">
    <text evidence="8">Possesses an unusual extended V-shaped dimeric structure with each monomer consisting of three distinct domains arranged along a curved 'spinal' alpha-helix. The N-terminal catalytic domain specifically recognizes the glutamate moiety of the substrate. The second domain is the NADPH-binding domain, and the third C-terminal domain is responsible for dimerization.</text>
</comment>
<keyword evidence="5 8" id="KW-0560">Oxidoreductase</keyword>
<evidence type="ECO:0000256" key="12">
    <source>
        <dbReference type="PIRSR" id="PIRSR000445-4"/>
    </source>
</evidence>
<feature type="active site" description="Nucleophile" evidence="8 9">
    <location>
        <position position="51"/>
    </location>
</feature>
<dbReference type="InterPro" id="IPR000343">
    <property type="entry name" value="4pyrrol_synth_GluRdtase"/>
</dbReference>
<feature type="domain" description="Tetrapyrrole biosynthesis glutamyl-tRNA reductase dimerisation" evidence="14">
    <location>
        <begin position="313"/>
        <end position="408"/>
    </location>
</feature>
<dbReference type="Pfam" id="PF01488">
    <property type="entry name" value="Shikimate_DH"/>
    <property type="match status" value="1"/>
</dbReference>
<keyword evidence="4 8" id="KW-0521">NADP</keyword>
<feature type="binding site" evidence="8 10">
    <location>
        <begin position="50"/>
        <end position="53"/>
    </location>
    <ligand>
        <name>substrate</name>
    </ligand>
</feature>
<comment type="miscellaneous">
    <text evidence="8">During catalysis, the active site Cys acts as a nucleophile attacking the alpha-carbonyl group of tRNA-bound glutamate with the formation of a thioester intermediate between enzyme and glutamate, and the concomitant release of tRNA(Glu). The thioester intermediate is finally reduced by direct hydride transfer from NADPH, to form the product GSA.</text>
</comment>
<dbReference type="EMBL" id="AFRZ01000001">
    <property type="protein sequence ID" value="EHP28681.1"/>
    <property type="molecule type" value="Genomic_DNA"/>
</dbReference>
<dbReference type="Pfam" id="PF00745">
    <property type="entry name" value="GlutR_dimer"/>
    <property type="match status" value="1"/>
</dbReference>
<dbReference type="NCBIfam" id="TIGR01035">
    <property type="entry name" value="hemA"/>
    <property type="match status" value="1"/>
</dbReference>
<feature type="binding site" evidence="8 10">
    <location>
        <position position="121"/>
    </location>
    <ligand>
        <name>substrate</name>
    </ligand>
</feature>
<dbReference type="Gene3D" id="3.40.50.720">
    <property type="entry name" value="NAD(P)-binding Rossmann-like Domain"/>
    <property type="match status" value="1"/>
</dbReference>
<feature type="domain" description="Glutamyl-tRNA reductase N-terminal" evidence="16">
    <location>
        <begin position="6"/>
        <end position="157"/>
    </location>
</feature>
<dbReference type="InterPro" id="IPR036343">
    <property type="entry name" value="GluRdtase_N_sf"/>
</dbReference>
<dbReference type="Pfam" id="PF05201">
    <property type="entry name" value="GlutR_N"/>
    <property type="match status" value="1"/>
</dbReference>
<comment type="caution">
    <text evidence="17">The sequence shown here is derived from an EMBL/GenBank/DDBJ whole genome shotgun (WGS) entry which is preliminary data.</text>
</comment>
<evidence type="ECO:0000256" key="1">
    <source>
        <dbReference type="ARBA" id="ARBA00005059"/>
    </source>
</evidence>
<dbReference type="InterPro" id="IPR036453">
    <property type="entry name" value="GluRdtase_dimer_dom_sf"/>
</dbReference>
<feature type="binding site" evidence="8 10">
    <location>
        <begin position="115"/>
        <end position="117"/>
    </location>
    <ligand>
        <name>substrate</name>
    </ligand>
</feature>
<evidence type="ECO:0000256" key="2">
    <source>
        <dbReference type="ARBA" id="ARBA00005916"/>
    </source>
</evidence>
<dbReference type="EC" id="1.2.1.70" evidence="3 8"/>
<dbReference type="SUPFAM" id="SSF69075">
    <property type="entry name" value="Glutamyl tRNA-reductase dimerization domain"/>
    <property type="match status" value="1"/>
</dbReference>
<evidence type="ECO:0000256" key="4">
    <source>
        <dbReference type="ARBA" id="ARBA00022857"/>
    </source>
</evidence>
<dbReference type="FunFam" id="3.30.460.30:FF:000001">
    <property type="entry name" value="Glutamyl-tRNA reductase"/>
    <property type="match status" value="1"/>
</dbReference>
<dbReference type="HAMAP" id="MF_00087">
    <property type="entry name" value="Glu_tRNA_reductase"/>
    <property type="match status" value="1"/>
</dbReference>
<evidence type="ECO:0000259" key="14">
    <source>
        <dbReference type="Pfam" id="PF00745"/>
    </source>
</evidence>
<feature type="domain" description="Quinate/shikimate 5-dehydrogenase/glutamyl-tRNA reductase" evidence="15">
    <location>
        <begin position="175"/>
        <end position="299"/>
    </location>
</feature>
<evidence type="ECO:0000256" key="13">
    <source>
        <dbReference type="RuleBase" id="RU000584"/>
    </source>
</evidence>
<dbReference type="Proteomes" id="UP000006431">
    <property type="component" value="Unassembled WGS sequence"/>
</dbReference>
<dbReference type="PROSITE" id="PS00747">
    <property type="entry name" value="GLUTR"/>
    <property type="match status" value="1"/>
</dbReference>
<dbReference type="RefSeq" id="WP_008338206.1">
    <property type="nucleotide sequence ID" value="NZ_AFRZ01000001.1"/>
</dbReference>
<dbReference type="OrthoDB" id="110209at2"/>
<evidence type="ECO:0000256" key="9">
    <source>
        <dbReference type="PIRSR" id="PIRSR000445-1"/>
    </source>
</evidence>
<dbReference type="PANTHER" id="PTHR43013">
    <property type="entry name" value="GLUTAMYL-TRNA REDUCTASE"/>
    <property type="match status" value="1"/>
</dbReference>
<comment type="catalytic activity">
    <reaction evidence="7 8 13">
        <text>(S)-4-amino-5-oxopentanoate + tRNA(Glu) + NADP(+) = L-glutamyl-tRNA(Glu) + NADPH + H(+)</text>
        <dbReference type="Rhea" id="RHEA:12344"/>
        <dbReference type="Rhea" id="RHEA-COMP:9663"/>
        <dbReference type="Rhea" id="RHEA-COMP:9680"/>
        <dbReference type="ChEBI" id="CHEBI:15378"/>
        <dbReference type="ChEBI" id="CHEBI:57501"/>
        <dbReference type="ChEBI" id="CHEBI:57783"/>
        <dbReference type="ChEBI" id="CHEBI:58349"/>
        <dbReference type="ChEBI" id="CHEBI:78442"/>
        <dbReference type="ChEBI" id="CHEBI:78520"/>
        <dbReference type="EC" id="1.2.1.70"/>
    </reaction>
</comment>
<feature type="binding site" evidence="8 10">
    <location>
        <position position="110"/>
    </location>
    <ligand>
        <name>substrate</name>
    </ligand>
</feature>
<evidence type="ECO:0000256" key="3">
    <source>
        <dbReference type="ARBA" id="ARBA00012970"/>
    </source>
</evidence>
<dbReference type="InterPro" id="IPR006151">
    <property type="entry name" value="Shikm_DH/Glu-tRNA_Rdtase"/>
</dbReference>